<dbReference type="OrthoDB" id="9843247at2"/>
<protein>
    <recommendedName>
        <fullName evidence="3">Flagellar protein FliT</fullName>
    </recommendedName>
</protein>
<dbReference type="AlphaFoldDB" id="A0A2M9F0R8"/>
<evidence type="ECO:0008006" key="3">
    <source>
        <dbReference type="Google" id="ProtNLM"/>
    </source>
</evidence>
<accession>A0A2M9F0R8</accession>
<reference evidence="1 2" key="1">
    <citation type="submission" date="2017-10" db="EMBL/GenBank/DDBJ databases">
        <title>Draft genome of Chryseomicrobium casticus sp. nov.</title>
        <authorList>
            <person name="Chakraborty R."/>
            <person name="Saha T."/>
        </authorList>
    </citation>
    <scope>NUCLEOTIDE SEQUENCE [LARGE SCALE GENOMIC DNA]</scope>
    <source>
        <strain evidence="1 2">ET03</strain>
    </source>
</reference>
<comment type="caution">
    <text evidence="1">The sequence shown here is derived from an EMBL/GenBank/DDBJ whole genome shotgun (WGS) entry which is preliminary data.</text>
</comment>
<evidence type="ECO:0000313" key="2">
    <source>
        <dbReference type="Proteomes" id="UP000228680"/>
    </source>
</evidence>
<gene>
    <name evidence="1" type="ORF">CQS04_07670</name>
</gene>
<dbReference type="EMBL" id="PCGR01000002">
    <property type="protein sequence ID" value="PJK17025.1"/>
    <property type="molecule type" value="Genomic_DNA"/>
</dbReference>
<name>A0A2M9F0R8_9BACL</name>
<proteinExistence type="predicted"/>
<evidence type="ECO:0000313" key="1">
    <source>
        <dbReference type="EMBL" id="PJK17025.1"/>
    </source>
</evidence>
<dbReference type="Proteomes" id="UP000228680">
    <property type="component" value="Unassembled WGS sequence"/>
</dbReference>
<dbReference type="RefSeq" id="WP_100353571.1">
    <property type="nucleotide sequence ID" value="NZ_PCGR01000002.1"/>
</dbReference>
<keyword evidence="2" id="KW-1185">Reference proteome</keyword>
<sequence length="110" mass="12515">MVANEHPLLTVTSQLDSICEQTLANLTADSVDVGIATIQQLLAVRQVLLDDWNREPIDGFLELNEQVQKKMERIFTHTAEQVRSVRKKQVASQGYRQRADVQGSFFDSRE</sequence>
<organism evidence="1 2">
    <name type="scientific">Chryseomicrobium excrementi</name>
    <dbReference type="NCBI Taxonomy" id="2041346"/>
    <lineage>
        <taxon>Bacteria</taxon>
        <taxon>Bacillati</taxon>
        <taxon>Bacillota</taxon>
        <taxon>Bacilli</taxon>
        <taxon>Bacillales</taxon>
        <taxon>Caryophanaceae</taxon>
        <taxon>Chryseomicrobium</taxon>
    </lineage>
</organism>